<dbReference type="Gene3D" id="3.40.50.720">
    <property type="entry name" value="NAD(P)-binding Rossmann-like Domain"/>
    <property type="match status" value="1"/>
</dbReference>
<name>A0A4U6Q8V6_9ACTN</name>
<dbReference type="Pfam" id="PF08240">
    <property type="entry name" value="ADH_N"/>
    <property type="match status" value="1"/>
</dbReference>
<dbReference type="InterPro" id="IPR011032">
    <property type="entry name" value="GroES-like_sf"/>
</dbReference>
<dbReference type="PANTHER" id="PTHR48106:SF8">
    <property type="entry name" value="OS02G0805600 PROTEIN"/>
    <property type="match status" value="1"/>
</dbReference>
<sequence>MWAVTVDEPGSPATLGWNEVPDPEPGLGEVVIDVAAAGVNRADLLQASGHYPPPPGASTTLGLECSGTISAVGDGVTEWPTGEPVCALLAGGGYAEKVVVPAAQVMPVPAGVDLVDAAGLPEVACTVWSNLVLTAGLRSGQTVLIHGGSSGIGTMAIQVAKALGATVAVTASRPEALAACRELGADITINYRDEDFVEALQQATDGRGADVILDVVGAKYLARNVAALADGGRLVVIGMQGGTTAELDIGALLRKRAGVIGTALRSRPVTGPGSKGEVVTAVVEHLWPLIAAGRVRPVIDRVIEMSDAGQGHRRLAEGGHLGKVLLRAPGGEQFS</sequence>
<dbReference type="CDD" id="cd05276">
    <property type="entry name" value="p53_inducible_oxidoreductase"/>
    <property type="match status" value="1"/>
</dbReference>
<dbReference type="Proteomes" id="UP000306985">
    <property type="component" value="Unassembled WGS sequence"/>
</dbReference>
<dbReference type="EMBL" id="SZZH01000007">
    <property type="protein sequence ID" value="TKV56304.1"/>
    <property type="molecule type" value="Genomic_DNA"/>
</dbReference>
<feature type="domain" description="Enoyl reductase (ER)" evidence="3">
    <location>
        <begin position="10"/>
        <end position="326"/>
    </location>
</feature>
<dbReference type="RefSeq" id="WP_137451573.1">
    <property type="nucleotide sequence ID" value="NZ_SZZH01000007.1"/>
</dbReference>
<evidence type="ECO:0000256" key="1">
    <source>
        <dbReference type="ARBA" id="ARBA00022857"/>
    </source>
</evidence>
<dbReference type="InterPro" id="IPR013154">
    <property type="entry name" value="ADH-like_N"/>
</dbReference>
<dbReference type="SUPFAM" id="SSF51735">
    <property type="entry name" value="NAD(P)-binding Rossmann-fold domains"/>
    <property type="match status" value="1"/>
</dbReference>
<dbReference type="InterPro" id="IPR014189">
    <property type="entry name" value="Quinone_OxRdtase_PIG3"/>
</dbReference>
<keyword evidence="5" id="KW-1185">Reference proteome</keyword>
<reference evidence="4 5" key="1">
    <citation type="submission" date="2019-05" db="EMBL/GenBank/DDBJ databases">
        <title>Nakamurella sp. N5BH11, whole genome shotgun sequence.</title>
        <authorList>
            <person name="Tuo L."/>
        </authorList>
    </citation>
    <scope>NUCLEOTIDE SEQUENCE [LARGE SCALE GENOMIC DNA]</scope>
    <source>
        <strain evidence="4 5">N5BH11</strain>
    </source>
</reference>
<organism evidence="4 5">
    <name type="scientific">Nakamurella flava</name>
    <dbReference type="NCBI Taxonomy" id="2576308"/>
    <lineage>
        <taxon>Bacteria</taxon>
        <taxon>Bacillati</taxon>
        <taxon>Actinomycetota</taxon>
        <taxon>Actinomycetes</taxon>
        <taxon>Nakamurellales</taxon>
        <taxon>Nakamurellaceae</taxon>
        <taxon>Nakamurella</taxon>
    </lineage>
</organism>
<comment type="caution">
    <text evidence="4">The sequence shown here is derived from an EMBL/GenBank/DDBJ whole genome shotgun (WGS) entry which is preliminary data.</text>
</comment>
<dbReference type="InterPro" id="IPR020843">
    <property type="entry name" value="ER"/>
</dbReference>
<accession>A0A4U6Q8V6</accession>
<dbReference type="OrthoDB" id="9780520at2"/>
<proteinExistence type="predicted"/>
<dbReference type="InterPro" id="IPR036291">
    <property type="entry name" value="NAD(P)-bd_dom_sf"/>
</dbReference>
<dbReference type="PANTHER" id="PTHR48106">
    <property type="entry name" value="QUINONE OXIDOREDUCTASE PIG3-RELATED"/>
    <property type="match status" value="1"/>
</dbReference>
<evidence type="ECO:0000259" key="3">
    <source>
        <dbReference type="SMART" id="SM00829"/>
    </source>
</evidence>
<dbReference type="SUPFAM" id="SSF50129">
    <property type="entry name" value="GroES-like"/>
    <property type="match status" value="1"/>
</dbReference>
<dbReference type="Gene3D" id="3.90.180.10">
    <property type="entry name" value="Medium-chain alcohol dehydrogenases, catalytic domain"/>
    <property type="match status" value="1"/>
</dbReference>
<gene>
    <name evidence="4" type="ORF">FDO65_20235</name>
</gene>
<evidence type="ECO:0000313" key="4">
    <source>
        <dbReference type="EMBL" id="TKV56304.1"/>
    </source>
</evidence>
<dbReference type="NCBIfam" id="TIGR02824">
    <property type="entry name" value="quinone_pig3"/>
    <property type="match status" value="1"/>
</dbReference>
<dbReference type="AlphaFoldDB" id="A0A4U6Q8V6"/>
<dbReference type="GO" id="GO:0016651">
    <property type="term" value="F:oxidoreductase activity, acting on NAD(P)H"/>
    <property type="evidence" value="ECO:0007669"/>
    <property type="project" value="TreeGrafter"/>
</dbReference>
<protein>
    <submittedName>
        <fullName evidence="4">NAD(P)H-quinone oxidoreductase</fullName>
    </submittedName>
</protein>
<keyword evidence="1" id="KW-0521">NADP</keyword>
<dbReference type="InterPro" id="IPR013149">
    <property type="entry name" value="ADH-like_C"/>
</dbReference>
<keyword evidence="2" id="KW-0560">Oxidoreductase</keyword>
<dbReference type="Pfam" id="PF00107">
    <property type="entry name" value="ADH_zinc_N"/>
    <property type="match status" value="1"/>
</dbReference>
<dbReference type="SMART" id="SM00829">
    <property type="entry name" value="PKS_ER"/>
    <property type="match status" value="1"/>
</dbReference>
<dbReference type="GO" id="GO:0070402">
    <property type="term" value="F:NADPH binding"/>
    <property type="evidence" value="ECO:0007669"/>
    <property type="project" value="TreeGrafter"/>
</dbReference>
<evidence type="ECO:0000313" key="5">
    <source>
        <dbReference type="Proteomes" id="UP000306985"/>
    </source>
</evidence>
<evidence type="ECO:0000256" key="2">
    <source>
        <dbReference type="ARBA" id="ARBA00023002"/>
    </source>
</evidence>